<evidence type="ECO:0000313" key="3">
    <source>
        <dbReference type="Proteomes" id="UP000276178"/>
    </source>
</evidence>
<dbReference type="EMBL" id="BJOD01000001">
    <property type="protein sequence ID" value="GED23997.1"/>
    <property type="molecule type" value="Genomic_DNA"/>
</dbReference>
<keyword evidence="4" id="KW-1185">Reference proteome</keyword>
<gene>
    <name evidence="1" type="ORF">BAG01nite_00990</name>
    <name evidence="2" type="ORF">EB820_17340</name>
</gene>
<organism evidence="2 3">
    <name type="scientific">Brevibacillus agri</name>
    <dbReference type="NCBI Taxonomy" id="51101"/>
    <lineage>
        <taxon>Bacteria</taxon>
        <taxon>Bacillati</taxon>
        <taxon>Bacillota</taxon>
        <taxon>Bacilli</taxon>
        <taxon>Bacillales</taxon>
        <taxon>Paenibacillaceae</taxon>
        <taxon>Brevibacillus</taxon>
    </lineage>
</organism>
<dbReference type="OrthoDB" id="2475620at2"/>
<dbReference type="AlphaFoldDB" id="A0A3M8AQ82"/>
<proteinExistence type="predicted"/>
<reference evidence="1 4" key="2">
    <citation type="submission" date="2019-06" db="EMBL/GenBank/DDBJ databases">
        <title>Whole genome shotgun sequence of Brevibacillus agri NBRC 15538.</title>
        <authorList>
            <person name="Hosoyama A."/>
            <person name="Uohara A."/>
            <person name="Ohji S."/>
            <person name="Ichikawa N."/>
        </authorList>
    </citation>
    <scope>NUCLEOTIDE SEQUENCE [LARGE SCALE GENOMIC DNA]</scope>
    <source>
        <strain evidence="1 4">NBRC 15538</strain>
    </source>
</reference>
<dbReference type="GeneID" id="82811953"/>
<dbReference type="RefSeq" id="WP_007785463.1">
    <property type="nucleotide sequence ID" value="NZ_BJOD01000001.1"/>
</dbReference>
<evidence type="ECO:0000313" key="1">
    <source>
        <dbReference type="EMBL" id="GED23997.1"/>
    </source>
</evidence>
<evidence type="ECO:0000313" key="4">
    <source>
        <dbReference type="Proteomes" id="UP000317180"/>
    </source>
</evidence>
<dbReference type="Proteomes" id="UP000276178">
    <property type="component" value="Unassembled WGS sequence"/>
</dbReference>
<dbReference type="InterPro" id="IPR014617">
    <property type="entry name" value="YphA_Bacsu"/>
</dbReference>
<name>A0A3M8AQ82_9BACL</name>
<comment type="caution">
    <text evidence="2">The sequence shown here is derived from an EMBL/GenBank/DDBJ whole genome shotgun (WGS) entry which is preliminary data.</text>
</comment>
<sequence>MNEGTIAILIQWSLLCLVWMGSFDSQLREMGMERRRVLAVLCAFLICSFVSWTLFFAPIQVSLSGTLLPFFASAIFYARLPKAGRRLYVLGATGVAVMVFWLRWLFFSDPILLIWDERVIVPGISVAITLATSRLMAVRLFLLMLALPLADALYALYFWRASGACSLGTDYAQDLLWSGISLLGLISMLWTAIRRLFGRREAEPSHSDTGR</sequence>
<evidence type="ECO:0000313" key="2">
    <source>
        <dbReference type="EMBL" id="RNB53351.1"/>
    </source>
</evidence>
<reference evidence="2 3" key="1">
    <citation type="submission" date="2018-10" db="EMBL/GenBank/DDBJ databases">
        <title>Phylogenomics of Brevibacillus.</title>
        <authorList>
            <person name="Dunlap C."/>
        </authorList>
    </citation>
    <scope>NUCLEOTIDE SEQUENCE [LARGE SCALE GENOMIC DNA]</scope>
    <source>
        <strain evidence="2 3">NRRL NRS 1219</strain>
    </source>
</reference>
<dbReference type="EMBL" id="RHHN01000048">
    <property type="protein sequence ID" value="RNB53351.1"/>
    <property type="molecule type" value="Genomic_DNA"/>
</dbReference>
<protein>
    <submittedName>
        <fullName evidence="2">Uncharacterized protein</fullName>
    </submittedName>
</protein>
<dbReference type="Pfam" id="PF24124">
    <property type="entry name" value="YphA"/>
    <property type="match status" value="1"/>
</dbReference>
<dbReference type="Proteomes" id="UP000317180">
    <property type="component" value="Unassembled WGS sequence"/>
</dbReference>
<accession>A0A3M8AQ82</accession>